<organism evidence="3 4">
    <name type="scientific">Candidatus Nitrosotalea okcheonensis</name>
    <dbReference type="NCBI Taxonomy" id="1903276"/>
    <lineage>
        <taxon>Archaea</taxon>
        <taxon>Nitrososphaerota</taxon>
        <taxon>Nitrososphaeria</taxon>
        <taxon>Nitrosotaleales</taxon>
        <taxon>Nitrosotaleaceae</taxon>
        <taxon>Nitrosotalea</taxon>
    </lineage>
</organism>
<dbReference type="EMBL" id="LT841358">
    <property type="protein sequence ID" value="SMH70728.1"/>
    <property type="molecule type" value="Genomic_DNA"/>
</dbReference>
<dbReference type="CDD" id="cd00293">
    <property type="entry name" value="USP-like"/>
    <property type="match status" value="1"/>
</dbReference>
<protein>
    <submittedName>
        <fullName evidence="3">Universal stress family protein</fullName>
    </submittedName>
</protein>
<gene>
    <name evidence="3" type="ORF">NCS_10535</name>
</gene>
<reference evidence="4" key="1">
    <citation type="submission" date="2017-03" db="EMBL/GenBank/DDBJ databases">
        <authorList>
            <person name="Herbold C."/>
        </authorList>
    </citation>
    <scope>NUCLEOTIDE SEQUENCE [LARGE SCALE GENOMIC DNA]</scope>
</reference>
<keyword evidence="4" id="KW-1185">Reference proteome</keyword>
<name>A0A2H1FD83_9ARCH</name>
<dbReference type="InterPro" id="IPR006016">
    <property type="entry name" value="UspA"/>
</dbReference>
<dbReference type="PANTHER" id="PTHR46268">
    <property type="entry name" value="STRESS RESPONSE PROTEIN NHAX"/>
    <property type="match status" value="1"/>
</dbReference>
<dbReference type="InterPro" id="IPR006015">
    <property type="entry name" value="Universal_stress_UspA"/>
</dbReference>
<evidence type="ECO:0000313" key="4">
    <source>
        <dbReference type="Proteomes" id="UP000230607"/>
    </source>
</evidence>
<feature type="domain" description="UspA" evidence="2">
    <location>
        <begin position="5"/>
        <end position="150"/>
    </location>
</feature>
<dbReference type="Proteomes" id="UP000230607">
    <property type="component" value="Chromosome 1"/>
</dbReference>
<evidence type="ECO:0000313" key="3">
    <source>
        <dbReference type="EMBL" id="SMH70728.1"/>
    </source>
</evidence>
<dbReference type="Gene3D" id="3.40.50.620">
    <property type="entry name" value="HUPs"/>
    <property type="match status" value="1"/>
</dbReference>
<dbReference type="PRINTS" id="PR01438">
    <property type="entry name" value="UNVRSLSTRESS"/>
</dbReference>
<dbReference type="PANTHER" id="PTHR46268:SF6">
    <property type="entry name" value="UNIVERSAL STRESS PROTEIN UP12"/>
    <property type="match status" value="1"/>
</dbReference>
<dbReference type="InterPro" id="IPR014729">
    <property type="entry name" value="Rossmann-like_a/b/a_fold"/>
</dbReference>
<dbReference type="Pfam" id="PF00582">
    <property type="entry name" value="Usp"/>
    <property type="match status" value="1"/>
</dbReference>
<dbReference type="OrthoDB" id="105697at2157"/>
<dbReference type="AlphaFoldDB" id="A0A2H1FD83"/>
<dbReference type="SUPFAM" id="SSF52402">
    <property type="entry name" value="Adenine nucleotide alpha hydrolases-like"/>
    <property type="match status" value="1"/>
</dbReference>
<evidence type="ECO:0000259" key="2">
    <source>
        <dbReference type="Pfam" id="PF00582"/>
    </source>
</evidence>
<proteinExistence type="inferred from homology"/>
<evidence type="ECO:0000256" key="1">
    <source>
        <dbReference type="ARBA" id="ARBA00008791"/>
    </source>
</evidence>
<comment type="similarity">
    <text evidence="1">Belongs to the universal stress protein A family.</text>
</comment>
<dbReference type="RefSeq" id="WP_157926822.1">
    <property type="nucleotide sequence ID" value="NZ_LT841358.1"/>
</dbReference>
<sequence>MDKSYRNILVPYDGSMYSQKALKMAIEMAKSFDSFIYLVNVVDVSTVNPPGQILSKGKRKTLEQIKNSIMISTESHLKEIGINYKNSGIVIKSVVLEGDVTRELLKFIQDNDIDLTIIGSKGRSGISKVLTLGSTSRKISELAKCPVIIMH</sequence>
<accession>A0A2H1FD83</accession>